<organism evidence="2 3">
    <name type="scientific">Anaerocolumna chitinilytica</name>
    <dbReference type="NCBI Taxonomy" id="1727145"/>
    <lineage>
        <taxon>Bacteria</taxon>
        <taxon>Bacillati</taxon>
        <taxon>Bacillota</taxon>
        <taxon>Clostridia</taxon>
        <taxon>Lachnospirales</taxon>
        <taxon>Lachnospiraceae</taxon>
        <taxon>Anaerocolumna</taxon>
    </lineage>
</organism>
<proteinExistence type="predicted"/>
<gene>
    <name evidence="2" type="ORF">bsdcttw_05650</name>
</gene>
<reference evidence="2 3" key="2">
    <citation type="submission" date="2020-08" db="EMBL/GenBank/DDBJ databases">
        <authorList>
            <person name="Ueki A."/>
            <person name="Tonouchi A."/>
        </authorList>
    </citation>
    <scope>NUCLEOTIDE SEQUENCE [LARGE SCALE GENOMIC DNA]</scope>
    <source>
        <strain evidence="2 3">CTTW</strain>
    </source>
</reference>
<dbReference type="InterPro" id="IPR050490">
    <property type="entry name" value="Bact_solute-bd_prot1"/>
</dbReference>
<feature type="compositionally biased region" description="Polar residues" evidence="1">
    <location>
        <begin position="243"/>
        <end position="256"/>
    </location>
</feature>
<accession>A0A7I8DJJ7</accession>
<protein>
    <submittedName>
        <fullName evidence="2">ABC transporter substrate-binding protein</fullName>
    </submittedName>
</protein>
<dbReference type="EMBL" id="AP023368">
    <property type="protein sequence ID" value="BCJ97524.1"/>
    <property type="molecule type" value="Genomic_DNA"/>
</dbReference>
<dbReference type="AlphaFoldDB" id="A0A7I8DJJ7"/>
<dbReference type="Pfam" id="PF13416">
    <property type="entry name" value="SBP_bac_8"/>
    <property type="match status" value="1"/>
</dbReference>
<dbReference type="Proteomes" id="UP000515703">
    <property type="component" value="Chromosome"/>
</dbReference>
<dbReference type="InterPro" id="IPR006059">
    <property type="entry name" value="SBP"/>
</dbReference>
<dbReference type="SUPFAM" id="SSF53850">
    <property type="entry name" value="Periplasmic binding protein-like II"/>
    <property type="match status" value="1"/>
</dbReference>
<dbReference type="Gene3D" id="3.40.190.10">
    <property type="entry name" value="Periplasmic binding protein-like II"/>
    <property type="match status" value="1"/>
</dbReference>
<feature type="region of interest" description="Disordered" evidence="1">
    <location>
        <begin position="236"/>
        <end position="256"/>
    </location>
</feature>
<evidence type="ECO:0000313" key="3">
    <source>
        <dbReference type="Proteomes" id="UP000515703"/>
    </source>
</evidence>
<name>A0A7I8DJJ7_9FIRM</name>
<keyword evidence="3" id="KW-1185">Reference proteome</keyword>
<dbReference type="RefSeq" id="WP_185257941.1">
    <property type="nucleotide sequence ID" value="NZ_AP023368.1"/>
</dbReference>
<sequence>MGKRKHIIAILLIVAIIFTGTGTSSVQTVKATKADGKEEGKGLRETYLSMGDIADTDYERYLDKYQGELYQGEDITYTADDMQMDNKIVGESSEVQVKVNVKQTALYVLSFDYQTLGDNLLSTNISLEVNGEYPYDELKRIFLGDTWIPGTIEYDRYGNECLPMPTKIKEWKKAYIHDTAYLYSEPMLLYLKAGENNLTFKANEGSIELGNLYLEEKEKIPEDSGKKADGEELLTKEAEDMTSKNSPNIRSTAEFNTDVTPYNPKLKVLNQVAEESFKTGGTSITYEVEVKKDGYYNLAFDYRQSTKSGFSSYRNIYIDGKIPSASYENAAFPYSKKFTRLLTGNTEGNAVFLNKGKHTITLLVSLDKVRYAIKILNIVAKEMNNLALEINKITGGNSDKYRDFDLEPYGFDIKNKLLNWADTLDKVHEKLSALNPEENNIAEISQLTVASSNLRKLAKKPNDLPKKLNLFSYGNSSTRQNVNNVIEKLSVGQLGLDKIFLYQEDAKFPKKPGIFQKLSLTVRRLFASFTTQDYAPSYKKENDTLNIWVARPRQYLEIMQRMADTEFTKKYGINVNLSIVPDQQKLILANASGKAPDAAVGISSGYVYDLALRGALENMRQYDNFKEVGKRFAPGMLIPGVCDNGVYAVPETFNFYVLFYRTDIMDSLGLKVPDTMEEVRKMLPQLERMGLGFNTHVANNLVKGYNTTTPFIFQNGGKLMESGSTQIDLETPGVLKGLKELTENFTIYDMKYEVLSFYQAFRDGRMPIGTSDYATFNLLTNAAPELSDSWDIAPYPGVKDEDGNVLRYTSGAAESCVVFKKNDSNEAAWKFIDWWTSTEVQTEFAFTLQSTLGNEYLWNSANLEAIKASPWNSKFKDTIVNQISWTYEAPRVPGGYIIERELGNVLVQVVTQNANLRSAVDSAQKKINRELARKLEEFGYVDKNGNKIKDLIVPDVQMVEEWLK</sequence>
<dbReference type="PANTHER" id="PTHR43649">
    <property type="entry name" value="ARABINOSE-BINDING PROTEIN-RELATED"/>
    <property type="match status" value="1"/>
</dbReference>
<dbReference type="Gene3D" id="2.60.120.260">
    <property type="entry name" value="Galactose-binding domain-like"/>
    <property type="match status" value="2"/>
</dbReference>
<evidence type="ECO:0000313" key="2">
    <source>
        <dbReference type="EMBL" id="BCJ97524.1"/>
    </source>
</evidence>
<dbReference type="PANTHER" id="PTHR43649:SF27">
    <property type="entry name" value="EXTRACELLULAR SOLUTE-BINDING PROTEIN FAMILY 1"/>
    <property type="match status" value="1"/>
</dbReference>
<dbReference type="KEGG" id="acht:bsdcttw_05650"/>
<evidence type="ECO:0000256" key="1">
    <source>
        <dbReference type="SAM" id="MobiDB-lite"/>
    </source>
</evidence>
<reference evidence="2 3" key="1">
    <citation type="submission" date="2020-08" db="EMBL/GenBank/DDBJ databases">
        <title>Draft genome sequencing of an Anaerocolumna strain isolated from anoxic soil subjected to BSD treatment.</title>
        <authorList>
            <person name="Uek A."/>
            <person name="Tonouchi A."/>
        </authorList>
    </citation>
    <scope>NUCLEOTIDE SEQUENCE [LARGE SCALE GENOMIC DNA]</scope>
    <source>
        <strain evidence="2 3">CTTW</strain>
    </source>
</reference>